<sequence length="38" mass="4340">MTPLFVPKDSDDPWTGVEQQQQQQQQQQQRGRGGKAGR</sequence>
<evidence type="ECO:0000313" key="2">
    <source>
        <dbReference type="EMBL" id="GAT21533.1"/>
    </source>
</evidence>
<evidence type="ECO:0000256" key="1">
    <source>
        <dbReference type="SAM" id="MobiDB-lite"/>
    </source>
</evidence>
<reference evidence="2 3" key="1">
    <citation type="journal article" date="2016" name="DNA Res.">
        <title>Genome sequence of Aspergillus luchuensis NBRC 4314.</title>
        <authorList>
            <person name="Yamada O."/>
            <person name="Machida M."/>
            <person name="Hosoyama A."/>
            <person name="Goto M."/>
            <person name="Takahashi T."/>
            <person name="Futagami T."/>
            <person name="Yamagata Y."/>
            <person name="Takeuchi M."/>
            <person name="Kobayashi T."/>
            <person name="Koike H."/>
            <person name="Abe K."/>
            <person name="Asai K."/>
            <person name="Arita M."/>
            <person name="Fujita N."/>
            <person name="Fukuda K."/>
            <person name="Higa K."/>
            <person name="Horikawa H."/>
            <person name="Ishikawa T."/>
            <person name="Jinno K."/>
            <person name="Kato Y."/>
            <person name="Kirimura K."/>
            <person name="Mizutani O."/>
            <person name="Nakasone K."/>
            <person name="Sano M."/>
            <person name="Shiraishi Y."/>
            <person name="Tsukahara M."/>
            <person name="Gomi K."/>
        </authorList>
    </citation>
    <scope>NUCLEOTIDE SEQUENCE [LARGE SCALE GENOMIC DNA]</scope>
    <source>
        <strain evidence="2 3">RIB 2604</strain>
    </source>
</reference>
<protein>
    <submittedName>
        <fullName evidence="2">Similar to An07g09950</fullName>
    </submittedName>
</protein>
<dbReference type="AlphaFoldDB" id="A0A146F761"/>
<evidence type="ECO:0000313" key="3">
    <source>
        <dbReference type="Proteomes" id="UP000075230"/>
    </source>
</evidence>
<feature type="compositionally biased region" description="Low complexity" evidence="1">
    <location>
        <begin position="19"/>
        <end position="29"/>
    </location>
</feature>
<name>A0A146F761_ASPKA</name>
<feature type="region of interest" description="Disordered" evidence="1">
    <location>
        <begin position="1"/>
        <end position="38"/>
    </location>
</feature>
<reference evidence="3" key="2">
    <citation type="submission" date="2016-02" db="EMBL/GenBank/DDBJ databases">
        <title>Genome sequencing of Aspergillus luchuensis NBRC 4314.</title>
        <authorList>
            <person name="Yamada O."/>
        </authorList>
    </citation>
    <scope>NUCLEOTIDE SEQUENCE [LARGE SCALE GENOMIC DNA]</scope>
    <source>
        <strain evidence="3">RIB 2604</strain>
    </source>
</reference>
<proteinExistence type="predicted"/>
<dbReference type="EMBL" id="BCWF01000010">
    <property type="protein sequence ID" value="GAT21533.1"/>
    <property type="molecule type" value="Genomic_DNA"/>
</dbReference>
<dbReference type="Proteomes" id="UP000075230">
    <property type="component" value="Unassembled WGS sequence"/>
</dbReference>
<accession>A0A146F761</accession>
<gene>
    <name evidence="2" type="ORF">RIB2604_01004230</name>
</gene>
<comment type="caution">
    <text evidence="2">The sequence shown here is derived from an EMBL/GenBank/DDBJ whole genome shotgun (WGS) entry which is preliminary data.</text>
</comment>
<organism evidence="2 3">
    <name type="scientific">Aspergillus kawachii</name>
    <name type="common">White koji mold</name>
    <name type="synonym">Aspergillus awamori var. kawachi</name>
    <dbReference type="NCBI Taxonomy" id="1069201"/>
    <lineage>
        <taxon>Eukaryota</taxon>
        <taxon>Fungi</taxon>
        <taxon>Dikarya</taxon>
        <taxon>Ascomycota</taxon>
        <taxon>Pezizomycotina</taxon>
        <taxon>Eurotiomycetes</taxon>
        <taxon>Eurotiomycetidae</taxon>
        <taxon>Eurotiales</taxon>
        <taxon>Aspergillaceae</taxon>
        <taxon>Aspergillus</taxon>
        <taxon>Aspergillus subgen. Circumdati</taxon>
    </lineage>
</organism>